<evidence type="ECO:0000256" key="8">
    <source>
        <dbReference type="ARBA" id="ARBA00023136"/>
    </source>
</evidence>
<evidence type="ECO:0000256" key="3">
    <source>
        <dbReference type="ARBA" id="ARBA00011720"/>
    </source>
</evidence>
<evidence type="ECO:0000256" key="6">
    <source>
        <dbReference type="ARBA" id="ARBA00022824"/>
    </source>
</evidence>
<dbReference type="GO" id="GO:0005794">
    <property type="term" value="C:Golgi apparatus"/>
    <property type="evidence" value="ECO:0007669"/>
    <property type="project" value="TreeGrafter"/>
</dbReference>
<comment type="subcellular location">
    <subcellularLocation>
        <location evidence="1">Endoplasmic reticulum membrane</location>
        <topology evidence="1">Multi-pass membrane protein</topology>
    </subcellularLocation>
</comment>
<protein>
    <submittedName>
        <fullName evidence="12">Uncharacterized protein</fullName>
    </submittedName>
</protein>
<keyword evidence="13" id="KW-1185">Reference proteome</keyword>
<keyword evidence="9" id="KW-0325">Glycoprotein</keyword>
<keyword evidence="5" id="KW-0053">Apoptosis</keyword>
<dbReference type="EMBL" id="JBBWWQ010000020">
    <property type="protein sequence ID" value="KAK8917032.1"/>
    <property type="molecule type" value="Genomic_DNA"/>
</dbReference>
<dbReference type="InterPro" id="IPR019308">
    <property type="entry name" value="TMEM214"/>
</dbReference>
<organism evidence="12 13">
    <name type="scientific">Platanthera zijinensis</name>
    <dbReference type="NCBI Taxonomy" id="2320716"/>
    <lineage>
        <taxon>Eukaryota</taxon>
        <taxon>Viridiplantae</taxon>
        <taxon>Streptophyta</taxon>
        <taxon>Embryophyta</taxon>
        <taxon>Tracheophyta</taxon>
        <taxon>Spermatophyta</taxon>
        <taxon>Magnoliopsida</taxon>
        <taxon>Liliopsida</taxon>
        <taxon>Asparagales</taxon>
        <taxon>Orchidaceae</taxon>
        <taxon>Orchidoideae</taxon>
        <taxon>Orchideae</taxon>
        <taxon>Orchidinae</taxon>
        <taxon>Platanthera</taxon>
    </lineage>
</organism>
<evidence type="ECO:0000313" key="12">
    <source>
        <dbReference type="EMBL" id="KAK8917032.1"/>
    </source>
</evidence>
<dbReference type="GO" id="GO:0005789">
    <property type="term" value="C:endoplasmic reticulum membrane"/>
    <property type="evidence" value="ECO:0007669"/>
    <property type="project" value="UniProtKB-SubCell"/>
</dbReference>
<evidence type="ECO:0000256" key="9">
    <source>
        <dbReference type="ARBA" id="ARBA00023180"/>
    </source>
</evidence>
<feature type="region of interest" description="Disordered" evidence="11">
    <location>
        <begin position="124"/>
        <end position="165"/>
    </location>
</feature>
<dbReference type="PANTHER" id="PTHR13448:SF0">
    <property type="entry name" value="TRANSMEMBRANE PROTEIN 214"/>
    <property type="match status" value="1"/>
</dbReference>
<comment type="function">
    <text evidence="10">Critical mediator, in cooperation with CASP4, of endoplasmic reticulum-stress induced apoptosis. Required or the activation of CASP4 following endoplasmic reticulum stress.</text>
</comment>
<dbReference type="PANTHER" id="PTHR13448">
    <property type="entry name" value="TRANSMEMBRANE PROTEIN 214"/>
    <property type="match status" value="1"/>
</dbReference>
<comment type="caution">
    <text evidence="12">The sequence shown here is derived from an EMBL/GenBank/DDBJ whole genome shotgun (WGS) entry which is preliminary data.</text>
</comment>
<sequence length="292" mass="31330">MVATQPVSPGPPFLPSSDTSPRLNLFSLAAQIQATCASLHAKVDRILVYHRINSATPHEVPCLTPYPLRLPPTPCESLPAMPSPTFLYDTNPPLRSAVDPPIKSASAVAVPHLSMMVIPPPLPPPIRSPAPSPTVNPPPPLPALTQPARSHHPSGHSTASSPDSCFARPCPVASTDRIATSADPGGSVAVFVVLAMTLRRKPDILVSLLPKLRDNPIYQGQEKVPVFVWIIAQATERFEEVYPTLKELALAGSPGTKSTKQASQQILPYTVKAMQESMSEAILLDRPFEILL</sequence>
<accession>A0AAP0AWK4</accession>
<reference evidence="12 13" key="1">
    <citation type="journal article" date="2022" name="Nat. Plants">
        <title>Genomes of leafy and leafless Platanthera orchids illuminate the evolution of mycoheterotrophy.</title>
        <authorList>
            <person name="Li M.H."/>
            <person name="Liu K.W."/>
            <person name="Li Z."/>
            <person name="Lu H.C."/>
            <person name="Ye Q.L."/>
            <person name="Zhang D."/>
            <person name="Wang J.Y."/>
            <person name="Li Y.F."/>
            <person name="Zhong Z.M."/>
            <person name="Liu X."/>
            <person name="Yu X."/>
            <person name="Liu D.K."/>
            <person name="Tu X.D."/>
            <person name="Liu B."/>
            <person name="Hao Y."/>
            <person name="Liao X.Y."/>
            <person name="Jiang Y.T."/>
            <person name="Sun W.H."/>
            <person name="Chen J."/>
            <person name="Chen Y.Q."/>
            <person name="Ai Y."/>
            <person name="Zhai J.W."/>
            <person name="Wu S.S."/>
            <person name="Zhou Z."/>
            <person name="Hsiao Y.Y."/>
            <person name="Wu W.L."/>
            <person name="Chen Y.Y."/>
            <person name="Lin Y.F."/>
            <person name="Hsu J.L."/>
            <person name="Li C.Y."/>
            <person name="Wang Z.W."/>
            <person name="Zhao X."/>
            <person name="Zhong W.Y."/>
            <person name="Ma X.K."/>
            <person name="Ma L."/>
            <person name="Huang J."/>
            <person name="Chen G.Z."/>
            <person name="Huang M.Z."/>
            <person name="Huang L."/>
            <person name="Peng D.H."/>
            <person name="Luo Y.B."/>
            <person name="Zou S.Q."/>
            <person name="Chen S.P."/>
            <person name="Lan S."/>
            <person name="Tsai W.C."/>
            <person name="Van de Peer Y."/>
            <person name="Liu Z.J."/>
        </authorList>
    </citation>
    <scope>NUCLEOTIDE SEQUENCE [LARGE SCALE GENOMIC DNA]</scope>
    <source>
        <strain evidence="12">Lor287</strain>
    </source>
</reference>
<keyword evidence="6" id="KW-0256">Endoplasmic reticulum</keyword>
<evidence type="ECO:0000256" key="11">
    <source>
        <dbReference type="SAM" id="MobiDB-lite"/>
    </source>
</evidence>
<proteinExistence type="inferred from homology"/>
<name>A0AAP0AWK4_9ASPA</name>
<dbReference type="AlphaFoldDB" id="A0AAP0AWK4"/>
<comment type="similarity">
    <text evidence="2">Belongs to the TMEM214 family.</text>
</comment>
<evidence type="ECO:0000256" key="4">
    <source>
        <dbReference type="ARBA" id="ARBA00022692"/>
    </source>
</evidence>
<feature type="compositionally biased region" description="Pro residues" evidence="11">
    <location>
        <begin position="124"/>
        <end position="142"/>
    </location>
</feature>
<evidence type="ECO:0000256" key="5">
    <source>
        <dbReference type="ARBA" id="ARBA00022703"/>
    </source>
</evidence>
<evidence type="ECO:0000256" key="10">
    <source>
        <dbReference type="ARBA" id="ARBA00024938"/>
    </source>
</evidence>
<gene>
    <name evidence="12" type="ORF">KSP39_PZI022275</name>
</gene>
<keyword evidence="8" id="KW-0472">Membrane</keyword>
<evidence type="ECO:0000256" key="2">
    <source>
        <dbReference type="ARBA" id="ARBA00007984"/>
    </source>
</evidence>
<evidence type="ECO:0000256" key="7">
    <source>
        <dbReference type="ARBA" id="ARBA00022989"/>
    </source>
</evidence>
<evidence type="ECO:0000313" key="13">
    <source>
        <dbReference type="Proteomes" id="UP001418222"/>
    </source>
</evidence>
<keyword evidence="4" id="KW-0812">Transmembrane</keyword>
<evidence type="ECO:0000256" key="1">
    <source>
        <dbReference type="ARBA" id="ARBA00004477"/>
    </source>
</evidence>
<keyword evidence="7" id="KW-1133">Transmembrane helix</keyword>
<comment type="subunit">
    <text evidence="3">Constitutively interacts with CASP4; required for the localization of procaspase 4 to the ER.</text>
</comment>
<dbReference type="Proteomes" id="UP001418222">
    <property type="component" value="Unassembled WGS sequence"/>
</dbReference>